<dbReference type="PANTHER" id="PTHR32410">
    <property type="entry name" value="CYSTEINE/HISTIDINE-RICH C1 DOMAIN FAMILY PROTEIN"/>
    <property type="match status" value="1"/>
</dbReference>
<dbReference type="PANTHER" id="PTHR32410:SF153">
    <property type="entry name" value="CHP-RICH ZINC FINGER PROTEIN-LIKE-RELATED"/>
    <property type="match status" value="1"/>
</dbReference>
<sequence length="644" mass="74002">MNSNSVGEFREGEIDGKPYFIYTLLSQKDISSSSDLPLFLCPFLRSNVKNLKPYEKVDDDHSFPLVVSPQFPSGHPQPEYLLQSDSCKLPLLPLFWCNNKQTSCSEFICQACVSDEHGTSYYFCVTCGESFHKECVGSPLELKHPSLPSLSLQLYSHPGRISGTDLRCFCCQMLIFGMSYYCPSYNSFLHLLCAFKPIPIVIDHLKRHSHPLTFFPKQASLACDVCSVINEQFPTYVCLRCIYVVHQDCIYFPYVIKISRHHHRISFTSSLPSGKWSCGVCRQKVDNDCGAYSCNKCDDYFVHSRCAVRRDLWDGEELEGVPEEPELVVEPFERIADGIILHFSHVHHLQLETSTQVYDGNKLCQGCVFPIYEGSYYSCMDNCDFILHEACANAPCKKHHALNARPLTLKVVTDEYDNGGGYFICDACKRQSCGFIYENIRSWGFRLDLRCASVSEPFGYEGHEHPLFLALKPEEEKSAVCHICQQSKEKSSYCRKLNCIECEFVICFKCATLPYKARYQHDKHFLTFYQAKEANDHSEWCDVCERKIADSRKKGFYSCDDCCTTLHIDCLLGESMYLKPGHTLTYISAIRARYSYYLHIVRNNTLYRPYCWGCGQRCPHKVVFQESKLAYCDVSCYERQLINK</sequence>
<dbReference type="InterPro" id="IPR001965">
    <property type="entry name" value="Znf_PHD"/>
</dbReference>
<evidence type="ECO:0000259" key="5">
    <source>
        <dbReference type="SMART" id="SM00249"/>
    </source>
</evidence>
<dbReference type="Pfam" id="PF22926">
    <property type="entry name" value="C1-like_CT"/>
    <property type="match status" value="1"/>
</dbReference>
<keyword evidence="8" id="KW-1185">Reference proteome</keyword>
<dbReference type="Pfam" id="PF03107">
    <property type="entry name" value="C1_2"/>
    <property type="match status" value="4"/>
</dbReference>
<evidence type="ECO:0000256" key="3">
    <source>
        <dbReference type="ARBA" id="ARBA00022771"/>
    </source>
</evidence>
<accession>A0ABD0ZM06</accession>
<keyword evidence="3" id="KW-0863">Zinc-finger</keyword>
<dbReference type="InterPro" id="IPR004146">
    <property type="entry name" value="DC1"/>
</dbReference>
<evidence type="ECO:0000313" key="6">
    <source>
        <dbReference type="EMBL" id="KAL1195667.1"/>
    </source>
</evidence>
<dbReference type="SUPFAM" id="SSF57889">
    <property type="entry name" value="Cysteine-rich domain"/>
    <property type="match status" value="4"/>
</dbReference>
<protein>
    <submittedName>
        <fullName evidence="6">Protein VACUOLELESS GAMETOPHYTES</fullName>
    </submittedName>
</protein>
<proteinExistence type="predicted"/>
<dbReference type="GO" id="GO:0008270">
    <property type="term" value="F:zinc ion binding"/>
    <property type="evidence" value="ECO:0007669"/>
    <property type="project" value="UniProtKB-KW"/>
</dbReference>
<gene>
    <name evidence="6" type="ORF">V5N11_019693</name>
    <name evidence="7" type="ORF">V5N11_032939</name>
</gene>
<dbReference type="InterPro" id="IPR046349">
    <property type="entry name" value="C1-like_sf"/>
</dbReference>
<evidence type="ECO:0000313" key="8">
    <source>
        <dbReference type="Proteomes" id="UP001558713"/>
    </source>
</evidence>
<dbReference type="AlphaFoldDB" id="A0ABD0ZM06"/>
<feature type="domain" description="Zinc finger PHD-type" evidence="5">
    <location>
        <begin position="108"/>
        <end position="172"/>
    </location>
</feature>
<feature type="domain" description="Zinc finger PHD-type" evidence="5">
    <location>
        <begin position="540"/>
        <end position="615"/>
    </location>
</feature>
<evidence type="ECO:0000313" key="7">
    <source>
        <dbReference type="EMBL" id="KAL1200538.1"/>
    </source>
</evidence>
<dbReference type="Proteomes" id="UP001558713">
    <property type="component" value="Unassembled WGS sequence"/>
</dbReference>
<dbReference type="EMBL" id="JBANAX010000615">
    <property type="protein sequence ID" value="KAL1200538.1"/>
    <property type="molecule type" value="Genomic_DNA"/>
</dbReference>
<dbReference type="InterPro" id="IPR053192">
    <property type="entry name" value="Vacuole_Formation_Reg"/>
</dbReference>
<keyword evidence="2" id="KW-0677">Repeat</keyword>
<feature type="domain" description="Zinc finger PHD-type" evidence="5">
    <location>
        <begin position="363"/>
        <end position="429"/>
    </location>
</feature>
<evidence type="ECO:0000256" key="2">
    <source>
        <dbReference type="ARBA" id="ARBA00022737"/>
    </source>
</evidence>
<keyword evidence="4" id="KW-0862">Zinc</keyword>
<reference evidence="6 8" key="1">
    <citation type="submission" date="2024-04" db="EMBL/GenBank/DDBJ databases">
        <title>Genome assembly C_amara_ONT_v2.</title>
        <authorList>
            <person name="Yant L."/>
            <person name="Moore C."/>
            <person name="Slenker M."/>
        </authorList>
    </citation>
    <scope>NUCLEOTIDE SEQUENCE [LARGE SCALE GENOMIC DNA]</scope>
    <source>
        <tissue evidence="6">Leaf</tissue>
    </source>
</reference>
<keyword evidence="1" id="KW-0479">Metal-binding</keyword>
<dbReference type="InterPro" id="IPR054483">
    <property type="entry name" value="DC1-like_CT"/>
</dbReference>
<evidence type="ECO:0000256" key="1">
    <source>
        <dbReference type="ARBA" id="ARBA00022723"/>
    </source>
</evidence>
<feature type="domain" description="Zinc finger PHD-type" evidence="5">
    <location>
        <begin position="222"/>
        <end position="282"/>
    </location>
</feature>
<evidence type="ECO:0000256" key="4">
    <source>
        <dbReference type="ARBA" id="ARBA00022833"/>
    </source>
</evidence>
<dbReference type="EMBL" id="JBANAX010000722">
    <property type="protein sequence ID" value="KAL1195667.1"/>
    <property type="molecule type" value="Genomic_DNA"/>
</dbReference>
<dbReference type="SMART" id="SM00249">
    <property type="entry name" value="PHD"/>
    <property type="match status" value="4"/>
</dbReference>
<name>A0ABD0ZM06_CARAN</name>
<comment type="caution">
    <text evidence="6">The sequence shown here is derived from an EMBL/GenBank/DDBJ whole genome shotgun (WGS) entry which is preliminary data.</text>
</comment>
<organism evidence="6 8">
    <name type="scientific">Cardamine amara subsp. amara</name>
    <dbReference type="NCBI Taxonomy" id="228776"/>
    <lineage>
        <taxon>Eukaryota</taxon>
        <taxon>Viridiplantae</taxon>
        <taxon>Streptophyta</taxon>
        <taxon>Embryophyta</taxon>
        <taxon>Tracheophyta</taxon>
        <taxon>Spermatophyta</taxon>
        <taxon>Magnoliopsida</taxon>
        <taxon>eudicotyledons</taxon>
        <taxon>Gunneridae</taxon>
        <taxon>Pentapetalae</taxon>
        <taxon>rosids</taxon>
        <taxon>malvids</taxon>
        <taxon>Brassicales</taxon>
        <taxon>Brassicaceae</taxon>
        <taxon>Cardamineae</taxon>
        <taxon>Cardamine</taxon>
    </lineage>
</organism>